<evidence type="ECO:0000313" key="7">
    <source>
        <dbReference type="EMBL" id="KKI99271.1"/>
    </source>
</evidence>
<accession>A0A0M2PY11</accession>
<dbReference type="GO" id="GO:0006817">
    <property type="term" value="P:phosphate ion transport"/>
    <property type="evidence" value="ECO:0007669"/>
    <property type="project" value="UniProtKB-UniRule"/>
</dbReference>
<dbReference type="PANTHER" id="PTHR30570:SF1">
    <property type="entry name" value="PHOSPHATE-BINDING PROTEIN PSTS"/>
    <property type="match status" value="1"/>
</dbReference>
<organism evidence="7 8">
    <name type="scientific">Prochlorothrix hollandica PCC 9006 = CALU 1027</name>
    <dbReference type="NCBI Taxonomy" id="317619"/>
    <lineage>
        <taxon>Bacteria</taxon>
        <taxon>Bacillati</taxon>
        <taxon>Cyanobacteriota</taxon>
        <taxon>Cyanophyceae</taxon>
        <taxon>Prochlorotrichales</taxon>
        <taxon>Prochlorotrichaceae</taxon>
        <taxon>Prochlorothrix</taxon>
    </lineage>
</organism>
<dbReference type="NCBIfam" id="TIGR02136">
    <property type="entry name" value="ptsS_2"/>
    <property type="match status" value="1"/>
</dbReference>
<dbReference type="AlphaFoldDB" id="A0A0M2PY11"/>
<keyword evidence="2 4" id="KW-0813">Transport</keyword>
<dbReference type="CDD" id="cd13654">
    <property type="entry name" value="PBP2_phosphate_like_2"/>
    <property type="match status" value="1"/>
</dbReference>
<reference evidence="7" key="1">
    <citation type="submission" date="2012-04" db="EMBL/GenBank/DDBJ databases">
        <authorList>
            <person name="Borisov I.G."/>
            <person name="Ivanikova N.V."/>
            <person name="Pinevich A.V."/>
        </authorList>
    </citation>
    <scope>NUCLEOTIDE SEQUENCE</scope>
    <source>
        <strain evidence="7">CALU 1027</strain>
    </source>
</reference>
<feature type="signal peptide" evidence="4">
    <location>
        <begin position="1"/>
        <end position="25"/>
    </location>
</feature>
<evidence type="ECO:0000256" key="1">
    <source>
        <dbReference type="ARBA" id="ARBA00008725"/>
    </source>
</evidence>
<keyword evidence="4" id="KW-0592">Phosphate transport</keyword>
<dbReference type="eggNOG" id="COG0226">
    <property type="taxonomic scope" value="Bacteria"/>
</dbReference>
<evidence type="ECO:0000256" key="3">
    <source>
        <dbReference type="ARBA" id="ARBA00022729"/>
    </source>
</evidence>
<dbReference type="PROSITE" id="PS51257">
    <property type="entry name" value="PROKAR_LIPOPROTEIN"/>
    <property type="match status" value="1"/>
</dbReference>
<dbReference type="InterPro" id="IPR024370">
    <property type="entry name" value="PBP_domain"/>
</dbReference>
<feature type="chain" id="PRO_5027157529" description="Phosphate-binding protein" evidence="4">
    <location>
        <begin position="26"/>
        <end position="361"/>
    </location>
</feature>
<protein>
    <recommendedName>
        <fullName evidence="4">Phosphate-binding protein</fullName>
    </recommendedName>
</protein>
<dbReference type="EMBL" id="AJTX02000006">
    <property type="protein sequence ID" value="KKI99271.1"/>
    <property type="molecule type" value="Genomic_DNA"/>
</dbReference>
<feature type="domain" description="PBP" evidence="6">
    <location>
        <begin position="51"/>
        <end position="310"/>
    </location>
</feature>
<keyword evidence="8" id="KW-1185">Reference proteome</keyword>
<dbReference type="OrthoDB" id="9790048at2"/>
<comment type="similarity">
    <text evidence="1 4">Belongs to the PstS family.</text>
</comment>
<comment type="function">
    <text evidence="4">Involved in the system for phosphate transport across the cytoplasmic membrane.</text>
</comment>
<proteinExistence type="inferred from homology"/>
<dbReference type="Proteomes" id="UP000034681">
    <property type="component" value="Unassembled WGS sequence"/>
</dbReference>
<evidence type="ECO:0000256" key="4">
    <source>
        <dbReference type="RuleBase" id="RU367119"/>
    </source>
</evidence>
<dbReference type="Pfam" id="PF12849">
    <property type="entry name" value="PBP_like_2"/>
    <property type="match status" value="1"/>
</dbReference>
<feature type="region of interest" description="Disordered" evidence="5">
    <location>
        <begin position="32"/>
        <end position="62"/>
    </location>
</feature>
<dbReference type="InterPro" id="IPR050811">
    <property type="entry name" value="Phosphate_ABC_transporter"/>
</dbReference>
<keyword evidence="3 4" id="KW-0732">Signal</keyword>
<evidence type="ECO:0000256" key="2">
    <source>
        <dbReference type="ARBA" id="ARBA00022448"/>
    </source>
</evidence>
<dbReference type="STRING" id="317619.GCA_000332315_02417"/>
<evidence type="ECO:0000256" key="5">
    <source>
        <dbReference type="SAM" id="MobiDB-lite"/>
    </source>
</evidence>
<sequence length="361" mass="38036">MVSRISNNRVRFLGLMAALTLGVAACGGGGTDTTTPAGTEPAGTEPAGTEASGSSASGSVQIDGSSTVFPISEAMAEEFMVANPDAKVTVGVSGTGGGFKRFCSGETDISNASRPIKTEEMEICATAGIEFIEVPVAYDGLSVVVHPSNNWATCMTPEELAKTWAPTAEGKITNWKQINDTYPDKPLDLFGPGTDSGTYDYFVEATVDAVLEEEGTRGDFTASEDDNVIVQGVTSDEAGMGFFGYAYYEENKDSLKIVPIKNANGDCVEPTPETIADGTYNPLSRPIFFYVKKTSYEENPAVKGFVDYHLDPANSGLITEAGYVALPDMTMGKVLDRVTAMTVGSIFEGGSSVGVKLDDKL</sequence>
<gene>
    <name evidence="7" type="ORF">PROH_16190</name>
</gene>
<comment type="caution">
    <text evidence="7">The sequence shown here is derived from an EMBL/GenBank/DDBJ whole genome shotgun (WGS) entry which is preliminary data.</text>
</comment>
<dbReference type="InterPro" id="IPR011862">
    <property type="entry name" value="Phos-bd"/>
</dbReference>
<dbReference type="GO" id="GO:0042301">
    <property type="term" value="F:phosphate ion binding"/>
    <property type="evidence" value="ECO:0007669"/>
    <property type="project" value="UniProtKB-UniRule"/>
</dbReference>
<dbReference type="SUPFAM" id="SSF53850">
    <property type="entry name" value="Periplasmic binding protein-like II"/>
    <property type="match status" value="1"/>
</dbReference>
<dbReference type="PANTHER" id="PTHR30570">
    <property type="entry name" value="PERIPLASMIC PHOSPHATE BINDING COMPONENT OF PHOSPHATE ABC TRANSPORTER"/>
    <property type="match status" value="1"/>
</dbReference>
<evidence type="ECO:0000259" key="6">
    <source>
        <dbReference type="Pfam" id="PF12849"/>
    </source>
</evidence>
<name>A0A0M2PY11_PROHO</name>
<feature type="compositionally biased region" description="Low complexity" evidence="5">
    <location>
        <begin position="32"/>
        <end position="59"/>
    </location>
</feature>
<evidence type="ECO:0000313" key="8">
    <source>
        <dbReference type="Proteomes" id="UP000034681"/>
    </source>
</evidence>
<dbReference type="Gene3D" id="3.40.190.10">
    <property type="entry name" value="Periplasmic binding protein-like II"/>
    <property type="match status" value="2"/>
</dbReference>
<dbReference type="FunFam" id="3.40.190.10:FF:000055">
    <property type="entry name" value="Phosphate ABC transporter, phosphate-binding protein"/>
    <property type="match status" value="1"/>
</dbReference>